<dbReference type="CDD" id="cd16914">
    <property type="entry name" value="EcfT"/>
    <property type="match status" value="1"/>
</dbReference>
<dbReference type="Pfam" id="PF02361">
    <property type="entry name" value="CbiQ"/>
    <property type="match status" value="2"/>
</dbReference>
<dbReference type="AlphaFoldDB" id="A0A7W4UC37"/>
<reference evidence="8 9" key="1">
    <citation type="submission" date="2020-08" db="EMBL/GenBank/DDBJ databases">
        <title>The Agave Microbiome: Exploring the role of microbial communities in plant adaptations to desert environments.</title>
        <authorList>
            <person name="Partida-Martinez L.P."/>
        </authorList>
    </citation>
    <scope>NUCLEOTIDE SEQUENCE [LARGE SCALE GENOMIC DNA]</scope>
    <source>
        <strain evidence="8 9">RAS26</strain>
    </source>
</reference>
<name>A0A7W4UC37_9CELL</name>
<gene>
    <name evidence="8" type="ORF">FHR80_000253</name>
</gene>
<dbReference type="PANTHER" id="PTHR34857">
    <property type="entry name" value="SLL0384 PROTEIN"/>
    <property type="match status" value="1"/>
</dbReference>
<dbReference type="InterPro" id="IPR051611">
    <property type="entry name" value="ECF_transporter_component"/>
</dbReference>
<reference evidence="8 9" key="2">
    <citation type="submission" date="2020-08" db="EMBL/GenBank/DDBJ databases">
        <authorList>
            <person name="Partida-Martinez L."/>
            <person name="Huntemann M."/>
            <person name="Clum A."/>
            <person name="Wang J."/>
            <person name="Palaniappan K."/>
            <person name="Ritter S."/>
            <person name="Chen I.-M."/>
            <person name="Stamatis D."/>
            <person name="Reddy T."/>
            <person name="O'Malley R."/>
            <person name="Daum C."/>
            <person name="Shapiro N."/>
            <person name="Ivanova N."/>
            <person name="Kyrpides N."/>
            <person name="Woyke T."/>
        </authorList>
    </citation>
    <scope>NUCLEOTIDE SEQUENCE [LARGE SCALE GENOMIC DNA]</scope>
    <source>
        <strain evidence="8 9">RAS26</strain>
    </source>
</reference>
<dbReference type="GO" id="GO:0005886">
    <property type="term" value="C:plasma membrane"/>
    <property type="evidence" value="ECO:0007669"/>
    <property type="project" value="UniProtKB-ARBA"/>
</dbReference>
<keyword evidence="2" id="KW-1003">Cell membrane</keyword>
<evidence type="ECO:0000256" key="5">
    <source>
        <dbReference type="ARBA" id="ARBA00023136"/>
    </source>
</evidence>
<feature type="transmembrane region" description="Helical" evidence="7">
    <location>
        <begin position="284"/>
        <end position="310"/>
    </location>
</feature>
<evidence type="ECO:0000256" key="4">
    <source>
        <dbReference type="ARBA" id="ARBA00022989"/>
    </source>
</evidence>
<feature type="transmembrane region" description="Helical" evidence="7">
    <location>
        <begin position="65"/>
        <end position="86"/>
    </location>
</feature>
<feature type="transmembrane region" description="Helical" evidence="7">
    <location>
        <begin position="25"/>
        <end position="53"/>
    </location>
</feature>
<organism evidence="8 9">
    <name type="scientific">Cellulomonas cellasea</name>
    <dbReference type="NCBI Taxonomy" id="43670"/>
    <lineage>
        <taxon>Bacteria</taxon>
        <taxon>Bacillati</taxon>
        <taxon>Actinomycetota</taxon>
        <taxon>Actinomycetes</taxon>
        <taxon>Micrococcales</taxon>
        <taxon>Cellulomonadaceae</taxon>
        <taxon>Cellulomonas</taxon>
    </lineage>
</organism>
<keyword evidence="3 7" id="KW-0812">Transmembrane</keyword>
<accession>A0A7W4UC37</accession>
<dbReference type="Proteomes" id="UP000518206">
    <property type="component" value="Unassembled WGS sequence"/>
</dbReference>
<feature type="compositionally biased region" description="Basic and acidic residues" evidence="6">
    <location>
        <begin position="201"/>
        <end position="210"/>
    </location>
</feature>
<evidence type="ECO:0000313" key="9">
    <source>
        <dbReference type="Proteomes" id="UP000518206"/>
    </source>
</evidence>
<comment type="caution">
    <text evidence="8">The sequence shown here is derived from an EMBL/GenBank/DDBJ whole genome shotgun (WGS) entry which is preliminary data.</text>
</comment>
<dbReference type="PANTHER" id="PTHR34857:SF2">
    <property type="entry name" value="SLL0384 PROTEIN"/>
    <property type="match status" value="1"/>
</dbReference>
<evidence type="ECO:0000256" key="1">
    <source>
        <dbReference type="ARBA" id="ARBA00004141"/>
    </source>
</evidence>
<evidence type="ECO:0000256" key="7">
    <source>
        <dbReference type="SAM" id="Phobius"/>
    </source>
</evidence>
<dbReference type="EMBL" id="JACHVX010000001">
    <property type="protein sequence ID" value="MBB2921359.1"/>
    <property type="molecule type" value="Genomic_DNA"/>
</dbReference>
<keyword evidence="4 7" id="KW-1133">Transmembrane helix</keyword>
<dbReference type="RefSeq" id="WP_311701518.1">
    <property type="nucleotide sequence ID" value="NZ_JACHVX010000001.1"/>
</dbReference>
<comment type="subcellular location">
    <subcellularLocation>
        <location evidence="1">Membrane</location>
        <topology evidence="1">Multi-pass membrane protein</topology>
    </subcellularLocation>
</comment>
<evidence type="ECO:0000256" key="2">
    <source>
        <dbReference type="ARBA" id="ARBA00022475"/>
    </source>
</evidence>
<protein>
    <submittedName>
        <fullName evidence="8">Energy-coupling factor transporter transmembrane protein EcfT</fullName>
    </submittedName>
</protein>
<keyword evidence="5 7" id="KW-0472">Membrane</keyword>
<evidence type="ECO:0000256" key="6">
    <source>
        <dbReference type="SAM" id="MobiDB-lite"/>
    </source>
</evidence>
<feature type="compositionally biased region" description="Low complexity" evidence="6">
    <location>
        <begin position="185"/>
        <end position="200"/>
    </location>
</feature>
<evidence type="ECO:0000256" key="3">
    <source>
        <dbReference type="ARBA" id="ARBA00022692"/>
    </source>
</evidence>
<dbReference type="InterPro" id="IPR003339">
    <property type="entry name" value="ABC/ECF_trnsptr_transmembrane"/>
</dbReference>
<feature type="region of interest" description="Disordered" evidence="6">
    <location>
        <begin position="178"/>
        <end position="232"/>
    </location>
</feature>
<feature type="transmembrane region" description="Helical" evidence="7">
    <location>
        <begin position="106"/>
        <end position="128"/>
    </location>
</feature>
<sequence length="315" mass="33412">MSGVGFGRPLAHDSVLHRRNPTVKLAVLLVVSTVLLAVVDPWTPLALWVLALVAVARAGRIPWRLLLRAQLLFGPFAVSILAVNCVTRDGPVVGVLGPFEVTGPGLAIGLSLMLRTLLVGTLSVAFVLTTDGARLMTSLHQHVRLGARPTYAVLAGYRMLEHLPERWTTIRLAQAAREPGRARLRGPAPVGRRPARTGRAQQDDSARQDDSAWQDAAARRDGRARRGGGTRLPVSPRALARAAFALLVVTLRQAERMAVAMETRGLGAGPRTVHAPVALDRRDAAFAAVTIGVCVAVIAAAARLGVLASWGSTLG</sequence>
<proteinExistence type="predicted"/>
<evidence type="ECO:0000313" key="8">
    <source>
        <dbReference type="EMBL" id="MBB2921359.1"/>
    </source>
</evidence>